<sequence length="335" mass="38032">MACQSGIRADSEVLSVFEECKQGKLRLAKIVIQKEKLKLSYRSAPTKDWKADWKRDLPGCVDAYEPCFILFMLESPHDWLLISFADDKASSRDKMLLASTKASFKSDFGQSFIHGEYQITSTHELKFDIFERRLNKHKDDESNAMTTIEKELSTASKDRIALPFAMQSTQTLRGVQFPVDQDALACMKRFAAGEIDFVQLSVDTLNEAIKLENQAERLSASDLNSKIPKQRPRYSLFRVRDVEGNPVFFIYSIPPSVGCTIKELMLFSSCKAPFLTEVERCQVKVDKKIEVDTGDKLDTDTLMSYWRPVVQEQKTTFSRPPRPGGGPRRITAASD</sequence>
<protein>
    <submittedName>
        <fullName evidence="2">ADF-H domain-containing protein</fullName>
    </submittedName>
</protein>
<dbReference type="WBParaSite" id="JU765_v2.g16968.t1">
    <property type="protein sequence ID" value="JU765_v2.g16968.t1"/>
    <property type="gene ID" value="JU765_v2.g16968"/>
</dbReference>
<evidence type="ECO:0000313" key="1">
    <source>
        <dbReference type="Proteomes" id="UP000887576"/>
    </source>
</evidence>
<evidence type="ECO:0000313" key="2">
    <source>
        <dbReference type="WBParaSite" id="JU765_v2.g16968.t1"/>
    </source>
</evidence>
<name>A0AC34QK30_9BILA</name>
<organism evidence="1 2">
    <name type="scientific">Panagrolaimus sp. JU765</name>
    <dbReference type="NCBI Taxonomy" id="591449"/>
    <lineage>
        <taxon>Eukaryota</taxon>
        <taxon>Metazoa</taxon>
        <taxon>Ecdysozoa</taxon>
        <taxon>Nematoda</taxon>
        <taxon>Chromadorea</taxon>
        <taxon>Rhabditida</taxon>
        <taxon>Tylenchina</taxon>
        <taxon>Panagrolaimomorpha</taxon>
        <taxon>Panagrolaimoidea</taxon>
        <taxon>Panagrolaimidae</taxon>
        <taxon>Panagrolaimus</taxon>
    </lineage>
</organism>
<dbReference type="Proteomes" id="UP000887576">
    <property type="component" value="Unplaced"/>
</dbReference>
<accession>A0AC34QK30</accession>
<proteinExistence type="predicted"/>
<reference evidence="2" key="1">
    <citation type="submission" date="2022-11" db="UniProtKB">
        <authorList>
            <consortium name="WormBaseParasite"/>
        </authorList>
    </citation>
    <scope>IDENTIFICATION</scope>
</reference>